<comment type="caution">
    <text evidence="2">The sequence shown here is derived from an EMBL/GenBank/DDBJ whole genome shotgun (WGS) entry which is preliminary data.</text>
</comment>
<keyword evidence="3" id="KW-1185">Reference proteome</keyword>
<evidence type="ECO:0000256" key="1">
    <source>
        <dbReference type="ARBA" id="ARBA00022441"/>
    </source>
</evidence>
<protein>
    <recommendedName>
        <fullName evidence="4">Kelch repeat protein</fullName>
    </recommendedName>
</protein>
<dbReference type="Gene3D" id="2.120.10.80">
    <property type="entry name" value="Kelch-type beta propeller"/>
    <property type="match status" value="1"/>
</dbReference>
<dbReference type="SUPFAM" id="SSF117281">
    <property type="entry name" value="Kelch motif"/>
    <property type="match status" value="1"/>
</dbReference>
<organism evidence="2 3">
    <name type="scientific">Ancylostoma caninum</name>
    <name type="common">Dog hookworm</name>
    <dbReference type="NCBI Taxonomy" id="29170"/>
    <lineage>
        <taxon>Eukaryota</taxon>
        <taxon>Metazoa</taxon>
        <taxon>Ecdysozoa</taxon>
        <taxon>Nematoda</taxon>
        <taxon>Chromadorea</taxon>
        <taxon>Rhabditida</taxon>
        <taxon>Rhabditina</taxon>
        <taxon>Rhabditomorpha</taxon>
        <taxon>Strongyloidea</taxon>
        <taxon>Ancylostomatidae</taxon>
        <taxon>Ancylostomatinae</taxon>
        <taxon>Ancylostoma</taxon>
    </lineage>
</organism>
<dbReference type="OrthoDB" id="6350321at2759"/>
<name>A0A368FL75_ANCCA</name>
<accession>A0A368FL75</accession>
<keyword evidence="1" id="KW-0880">Kelch repeat</keyword>
<dbReference type="AlphaFoldDB" id="A0A368FL75"/>
<dbReference type="EMBL" id="JOJR01001226">
    <property type="protein sequence ID" value="RCN31759.1"/>
    <property type="molecule type" value="Genomic_DNA"/>
</dbReference>
<reference evidence="2 3" key="1">
    <citation type="submission" date="2014-10" db="EMBL/GenBank/DDBJ databases">
        <title>Draft genome of the hookworm Ancylostoma caninum.</title>
        <authorList>
            <person name="Mitreva M."/>
        </authorList>
    </citation>
    <scope>NUCLEOTIDE SEQUENCE [LARGE SCALE GENOMIC DNA]</scope>
    <source>
        <strain evidence="2 3">Baltimore</strain>
    </source>
</reference>
<dbReference type="InterPro" id="IPR006652">
    <property type="entry name" value="Kelch_1"/>
</dbReference>
<evidence type="ECO:0000313" key="2">
    <source>
        <dbReference type="EMBL" id="RCN31759.1"/>
    </source>
</evidence>
<gene>
    <name evidence="2" type="ORF">ANCCAN_22451</name>
</gene>
<dbReference type="Proteomes" id="UP000252519">
    <property type="component" value="Unassembled WGS sequence"/>
</dbReference>
<dbReference type="Pfam" id="PF01344">
    <property type="entry name" value="Kelch_1"/>
    <property type="match status" value="1"/>
</dbReference>
<evidence type="ECO:0008006" key="4">
    <source>
        <dbReference type="Google" id="ProtNLM"/>
    </source>
</evidence>
<dbReference type="InterPro" id="IPR015915">
    <property type="entry name" value="Kelch-typ_b-propeller"/>
</dbReference>
<dbReference type="STRING" id="29170.A0A368FL75"/>
<proteinExistence type="predicted"/>
<evidence type="ECO:0000313" key="3">
    <source>
        <dbReference type="Proteomes" id="UP000252519"/>
    </source>
</evidence>
<sequence length="92" mass="10462">MLSLLKIVLQPCPAQWVVSYLNLQLLLEDDSGCEGQNEYSSEFDEYDPLVKRWTTMQPMNAARAFHAITENDGKVYVIGGKNEKGYLNSVEF</sequence>